<sequence length="841" mass="90940">MRISTSVVLLHPLSPLPGALRLQTLIKLLQTQPKVRASVVPQLSGSKRGRRGWIETEEEGERDSRVEGGGGGWGRWSARWASGQLRPTPGLARHSVQLSLQPILSARATAASRNIPVFLSEAGGGWVEREYIRRSRGTQGTFGEGSSSCFPKGNPLPPRWRLIAPSPGSDRGLGFDQTLVGDLGPAVPVRVGLGAGGGAEGRTGSPDPGCVGAPVLGNPAGKAGAESRIRRPMNAFMVWAKDERKRLAVQNPDLHNAVLSKMLAPQRRGLLWRRRSASGCSTFRITPTTSTRPRRKKQAKKIKRMEPSLLLHGLSQACGGGAAGDGYGPPGHPHHRHLLPSLGHFSDLHPGGGQDFENYGLPTPEMSPLDVLDEGGDSVFFPPHMQEDVSLPPWINYHPHHHPHHPNPHHHPHHPHGHGHGHLHPLHGQKAPHESRHQKCHHPGATNGHYSQSQAGLPEATKAGLPAVGAYYGHLYAAAGQQGGFNSHLGQLSPPPESTATATVPPASGLDSVEQMGPPPEFWTEVDRNEFDQYLDSSRTRLECSAVTQGYGAAMSKVSSRHISCEESSPLISALSDASSAGGPQVIEVLGYRITSLYTNSTEAPLVPSSSVNAPWPMQDDDACAWWCGQWPLPSENILFEASQWRDGGDMVHVLFGFLAGSFKELGRNGTVPSLDTLKPCDNLETFCKRSLWSDETKMEFFGLRAKGYVWCKANTARWNQGIDTEGVEQQRGSERTGADVMFLFMWQQCSTPDSGGGVESARIGECGRGRIPWRADCAAEPLSFNEAAPEEASNKTVSWSHLVLPVEAQLVQALKRGGAVTNVHALRQHGQPSFCIPAWL</sequence>
<dbReference type="PANTHER" id="PTHR10270:SF204">
    <property type="entry name" value="TRANSCRIPTION FACTOR SOX-18"/>
    <property type="match status" value="1"/>
</dbReference>
<evidence type="ECO:0000256" key="1">
    <source>
        <dbReference type="ARBA" id="ARBA00023015"/>
    </source>
</evidence>
<accession>A0A9Q1FZL9</accession>
<proteinExistence type="predicted"/>
<keyword evidence="3" id="KW-0804">Transcription</keyword>
<feature type="domain" description="Sox C-terminal" evidence="8">
    <location>
        <begin position="455"/>
        <end position="589"/>
    </location>
</feature>
<dbReference type="Proteomes" id="UP001152622">
    <property type="component" value="Chromosome 3"/>
</dbReference>
<feature type="domain" description="HMG box" evidence="7">
    <location>
        <begin position="229"/>
        <end position="306"/>
    </location>
</feature>
<dbReference type="GO" id="GO:0000978">
    <property type="term" value="F:RNA polymerase II cis-regulatory region sequence-specific DNA binding"/>
    <property type="evidence" value="ECO:0007669"/>
    <property type="project" value="TreeGrafter"/>
</dbReference>
<dbReference type="SMART" id="SM00398">
    <property type="entry name" value="HMG"/>
    <property type="match status" value="1"/>
</dbReference>
<dbReference type="Gene3D" id="1.10.30.10">
    <property type="entry name" value="High mobility group box domain"/>
    <property type="match status" value="1"/>
</dbReference>
<dbReference type="InterPro" id="IPR050140">
    <property type="entry name" value="SRY-related_HMG-box_TF-like"/>
</dbReference>
<feature type="region of interest" description="Disordered" evidence="6">
    <location>
        <begin position="487"/>
        <end position="512"/>
    </location>
</feature>
<feature type="compositionally biased region" description="Basic residues" evidence="6">
    <location>
        <begin position="398"/>
        <end position="427"/>
    </location>
</feature>
<dbReference type="Pfam" id="PF12067">
    <property type="entry name" value="Sox17_18_mid"/>
    <property type="match status" value="1"/>
</dbReference>
<feature type="DNA-binding region" description="HMG box" evidence="5">
    <location>
        <begin position="229"/>
        <end position="306"/>
    </location>
</feature>
<evidence type="ECO:0000313" key="10">
    <source>
        <dbReference type="Proteomes" id="UP001152622"/>
    </source>
</evidence>
<dbReference type="GO" id="GO:0005634">
    <property type="term" value="C:nucleus"/>
    <property type="evidence" value="ECO:0007669"/>
    <property type="project" value="UniProtKB-UniRule"/>
</dbReference>
<evidence type="ECO:0000256" key="3">
    <source>
        <dbReference type="ARBA" id="ARBA00023163"/>
    </source>
</evidence>
<evidence type="ECO:0000256" key="5">
    <source>
        <dbReference type="PROSITE-ProRule" id="PRU00267"/>
    </source>
</evidence>
<dbReference type="GO" id="GO:0001228">
    <property type="term" value="F:DNA-binding transcription activator activity, RNA polymerase II-specific"/>
    <property type="evidence" value="ECO:0007669"/>
    <property type="project" value="TreeGrafter"/>
</dbReference>
<evidence type="ECO:0008006" key="11">
    <source>
        <dbReference type="Google" id="ProtNLM"/>
    </source>
</evidence>
<dbReference type="PANTHER" id="PTHR10270">
    <property type="entry name" value="SOX TRANSCRIPTION FACTOR"/>
    <property type="match status" value="1"/>
</dbReference>
<feature type="compositionally biased region" description="Polar residues" evidence="6">
    <location>
        <begin position="138"/>
        <end position="149"/>
    </location>
</feature>
<organism evidence="9 10">
    <name type="scientific">Synaphobranchus kaupii</name>
    <name type="common">Kaup's arrowtooth eel</name>
    <dbReference type="NCBI Taxonomy" id="118154"/>
    <lineage>
        <taxon>Eukaryota</taxon>
        <taxon>Metazoa</taxon>
        <taxon>Chordata</taxon>
        <taxon>Craniata</taxon>
        <taxon>Vertebrata</taxon>
        <taxon>Euteleostomi</taxon>
        <taxon>Actinopterygii</taxon>
        <taxon>Neopterygii</taxon>
        <taxon>Teleostei</taxon>
        <taxon>Anguilliformes</taxon>
        <taxon>Synaphobranchidae</taxon>
        <taxon>Synaphobranchus</taxon>
    </lineage>
</organism>
<name>A0A9Q1FZL9_SYNKA</name>
<evidence type="ECO:0000256" key="2">
    <source>
        <dbReference type="ARBA" id="ARBA00023125"/>
    </source>
</evidence>
<dbReference type="GO" id="GO:0001525">
    <property type="term" value="P:angiogenesis"/>
    <property type="evidence" value="ECO:0007669"/>
    <property type="project" value="TreeGrafter"/>
</dbReference>
<dbReference type="InterPro" id="IPR036910">
    <property type="entry name" value="HMG_box_dom_sf"/>
</dbReference>
<feature type="compositionally biased region" description="Basic residues" evidence="6">
    <location>
        <begin position="292"/>
        <end position="303"/>
    </location>
</feature>
<evidence type="ECO:0000256" key="6">
    <source>
        <dbReference type="SAM" id="MobiDB-lite"/>
    </source>
</evidence>
<keyword evidence="1" id="KW-0805">Transcription regulation</keyword>
<evidence type="ECO:0000256" key="4">
    <source>
        <dbReference type="ARBA" id="ARBA00023242"/>
    </source>
</evidence>
<dbReference type="EMBL" id="JAINUF010000003">
    <property type="protein sequence ID" value="KAJ8370733.1"/>
    <property type="molecule type" value="Genomic_DNA"/>
</dbReference>
<feature type="region of interest" description="Disordered" evidence="6">
    <location>
        <begin position="48"/>
        <end position="70"/>
    </location>
</feature>
<dbReference type="SUPFAM" id="SSF47095">
    <property type="entry name" value="HMG-box"/>
    <property type="match status" value="1"/>
</dbReference>
<dbReference type="AlphaFoldDB" id="A0A9Q1FZL9"/>
<dbReference type="GO" id="GO:0001570">
    <property type="term" value="P:vasculogenesis"/>
    <property type="evidence" value="ECO:0007669"/>
    <property type="project" value="TreeGrafter"/>
</dbReference>
<dbReference type="PROSITE" id="PS51516">
    <property type="entry name" value="SOX_C"/>
    <property type="match status" value="1"/>
</dbReference>
<protein>
    <recommendedName>
        <fullName evidence="11">Transcription factor SOX-18</fullName>
    </recommendedName>
</protein>
<reference evidence="9" key="1">
    <citation type="journal article" date="2023" name="Science">
        <title>Genome structures resolve the early diversification of teleost fishes.</title>
        <authorList>
            <person name="Parey E."/>
            <person name="Louis A."/>
            <person name="Montfort J."/>
            <person name="Bouchez O."/>
            <person name="Roques C."/>
            <person name="Iampietro C."/>
            <person name="Lluch J."/>
            <person name="Castinel A."/>
            <person name="Donnadieu C."/>
            <person name="Desvignes T."/>
            <person name="Floi Bucao C."/>
            <person name="Jouanno E."/>
            <person name="Wen M."/>
            <person name="Mejri S."/>
            <person name="Dirks R."/>
            <person name="Jansen H."/>
            <person name="Henkel C."/>
            <person name="Chen W.J."/>
            <person name="Zahm M."/>
            <person name="Cabau C."/>
            <person name="Klopp C."/>
            <person name="Thompson A.W."/>
            <person name="Robinson-Rechavi M."/>
            <person name="Braasch I."/>
            <person name="Lecointre G."/>
            <person name="Bobe J."/>
            <person name="Postlethwait J.H."/>
            <person name="Berthelot C."/>
            <person name="Roest Crollius H."/>
            <person name="Guiguen Y."/>
        </authorList>
    </citation>
    <scope>NUCLEOTIDE SEQUENCE</scope>
    <source>
        <strain evidence="9">WJC10195</strain>
    </source>
</reference>
<feature type="region of interest" description="Disordered" evidence="6">
    <location>
        <begin position="138"/>
        <end position="158"/>
    </location>
</feature>
<feature type="region of interest" description="Disordered" evidence="6">
    <location>
        <begin position="282"/>
        <end position="303"/>
    </location>
</feature>
<feature type="region of interest" description="Disordered" evidence="6">
    <location>
        <begin position="393"/>
        <end position="455"/>
    </location>
</feature>
<dbReference type="InterPro" id="IPR009071">
    <property type="entry name" value="HMG_box_dom"/>
</dbReference>
<feature type="compositionally biased region" description="Low complexity" evidence="6">
    <location>
        <begin position="282"/>
        <end position="291"/>
    </location>
</feature>
<dbReference type="PROSITE" id="PS50118">
    <property type="entry name" value="HMG_BOX_2"/>
    <property type="match status" value="1"/>
</dbReference>
<keyword evidence="10" id="KW-1185">Reference proteome</keyword>
<dbReference type="GO" id="GO:0001946">
    <property type="term" value="P:lymphangiogenesis"/>
    <property type="evidence" value="ECO:0007669"/>
    <property type="project" value="TreeGrafter"/>
</dbReference>
<evidence type="ECO:0000259" key="8">
    <source>
        <dbReference type="PROSITE" id="PS51516"/>
    </source>
</evidence>
<dbReference type="InterPro" id="IPR033392">
    <property type="entry name" value="Sox7/17/18_central"/>
</dbReference>
<keyword evidence="4 5" id="KW-0539">Nucleus</keyword>
<dbReference type="InterPro" id="IPR021934">
    <property type="entry name" value="Sox_C"/>
</dbReference>
<dbReference type="OrthoDB" id="1919336at2759"/>
<comment type="caution">
    <text evidence="9">The sequence shown here is derived from an EMBL/GenBank/DDBJ whole genome shotgun (WGS) entry which is preliminary data.</text>
</comment>
<gene>
    <name evidence="9" type="ORF">SKAU_G00107610</name>
</gene>
<keyword evidence="2 5" id="KW-0238">DNA-binding</keyword>
<evidence type="ECO:0000259" key="7">
    <source>
        <dbReference type="PROSITE" id="PS50118"/>
    </source>
</evidence>
<evidence type="ECO:0000313" key="9">
    <source>
        <dbReference type="EMBL" id="KAJ8370733.1"/>
    </source>
</evidence>
<dbReference type="Pfam" id="PF00505">
    <property type="entry name" value="HMG_box"/>
    <property type="match status" value="1"/>
</dbReference>